<organism evidence="1 2">
    <name type="scientific">Periconia digitata</name>
    <dbReference type="NCBI Taxonomy" id="1303443"/>
    <lineage>
        <taxon>Eukaryota</taxon>
        <taxon>Fungi</taxon>
        <taxon>Dikarya</taxon>
        <taxon>Ascomycota</taxon>
        <taxon>Pezizomycotina</taxon>
        <taxon>Dothideomycetes</taxon>
        <taxon>Pleosporomycetidae</taxon>
        <taxon>Pleosporales</taxon>
        <taxon>Massarineae</taxon>
        <taxon>Periconiaceae</taxon>
        <taxon>Periconia</taxon>
    </lineage>
</organism>
<sequence>MLDNARVLLVRFSANSSNECTGVRVWRRARCIAFGAKQTPLNSFQSKRVQRRHANGPCSNLCNGLSEARRPGSRCR</sequence>
<evidence type="ECO:0000313" key="1">
    <source>
        <dbReference type="EMBL" id="CAI6279141.1"/>
    </source>
</evidence>
<proteinExistence type="predicted"/>
<gene>
    <name evidence="1" type="ORF">PDIGIT_LOCUS2035</name>
</gene>
<comment type="caution">
    <text evidence="1">The sequence shown here is derived from an EMBL/GenBank/DDBJ whole genome shotgun (WGS) entry which is preliminary data.</text>
</comment>
<accession>A0A9W4U550</accession>
<dbReference type="AlphaFoldDB" id="A0A9W4U550"/>
<dbReference type="EMBL" id="CAOQHR010000001">
    <property type="protein sequence ID" value="CAI6279141.1"/>
    <property type="molecule type" value="Genomic_DNA"/>
</dbReference>
<name>A0A9W4U550_9PLEO</name>
<protein>
    <submittedName>
        <fullName evidence="1">Uncharacterized protein</fullName>
    </submittedName>
</protein>
<keyword evidence="2" id="KW-1185">Reference proteome</keyword>
<reference evidence="1" key="1">
    <citation type="submission" date="2023-01" db="EMBL/GenBank/DDBJ databases">
        <authorList>
            <person name="Van Ghelder C."/>
            <person name="Rancurel C."/>
        </authorList>
    </citation>
    <scope>NUCLEOTIDE SEQUENCE</scope>
    <source>
        <strain evidence="1">CNCM I-4278</strain>
    </source>
</reference>
<dbReference type="Proteomes" id="UP001152607">
    <property type="component" value="Unassembled WGS sequence"/>
</dbReference>
<evidence type="ECO:0000313" key="2">
    <source>
        <dbReference type="Proteomes" id="UP001152607"/>
    </source>
</evidence>